<dbReference type="GO" id="GO:0003723">
    <property type="term" value="F:RNA binding"/>
    <property type="evidence" value="ECO:0007669"/>
    <property type="project" value="TreeGrafter"/>
</dbReference>
<accession>A0AAE0Z813</accession>
<dbReference type="SUPFAM" id="SSF50978">
    <property type="entry name" value="WD40 repeat-like"/>
    <property type="match status" value="1"/>
</dbReference>
<comment type="caution">
    <text evidence="5">The sequence shown here is derived from an EMBL/GenBank/DDBJ whole genome shotgun (WGS) entry which is preliminary data.</text>
</comment>
<feature type="region of interest" description="Disordered" evidence="4">
    <location>
        <begin position="150"/>
        <end position="169"/>
    </location>
</feature>
<feature type="compositionally biased region" description="Polar residues" evidence="4">
    <location>
        <begin position="157"/>
        <end position="169"/>
    </location>
</feature>
<evidence type="ECO:0000313" key="5">
    <source>
        <dbReference type="EMBL" id="KAK3763751.1"/>
    </source>
</evidence>
<evidence type="ECO:0000256" key="1">
    <source>
        <dbReference type="ARBA" id="ARBA00038279"/>
    </source>
</evidence>
<dbReference type="Pfam" id="PF00400">
    <property type="entry name" value="WD40"/>
    <property type="match status" value="3"/>
</dbReference>
<dbReference type="PANTHER" id="PTHR13211">
    <property type="entry name" value="TELOMERASE CAJAL BODY PROTEIN 1"/>
    <property type="match status" value="1"/>
</dbReference>
<sequence length="687" mass="76023">MSTNQPSNIHLDQTQQSVQSIDTSTLDLNSRTWMIELHPQVTDPSVAQNSGSVCEQVDLHCSHDLEASALKSTQCNSLGAVHQTSKTNILPGLYSEYPVETQVKESCVGLDSQEFSSIMQRNHQSPDSRTETIPESGSETALITNIAQSDTVVMPSSDKTSANGDSTPVKSYNEEVRIFDTRLAIDGMNLPQAEDHTAESEGLYSNEYCVTDSLHTKSPRQGSSESTPPLERMMFDCSGVELAPASMSSEKKDQYHASFIGPIAPTDLQESISSQEMMDTSFPSEEGKQQHAYIKSYDFSNRNVPTFLTWACTEYLRTSSENFLRGCKWSPDGSQVLTNSNDNILRVFSMADEVLENENSSAIEQISDVLMQESSTVYDYVWLPCMSSSQPDSCRIATTCSGIPIHSWDSNQGKIMASYKAYDQYDEITAAYSLSFNASGTQIFGGYKKSIRIFDTEYPGRKCKLIKTCGQKKTWSQPGQTGIISCFAHSPTSEGSLAAGSYTRHIGLYDLRCDGITCVIEGQRGGITHLMFTPDGNMLLSGARKDNEILCWDMRNLGTLCFSALRDVRTNQRMYFDITSCGGYMTSGNDDGTVTFWDLKSQPDLINGRPYLKPVSQYQAHCDSVNGVSFHPTGTFLATTSGQRHFRDFGKFEGSDSDNDDDEEEETKTKDFSLRVWRMPLSSSCAG</sequence>
<dbReference type="Gene3D" id="2.130.10.10">
    <property type="entry name" value="YVTN repeat-like/Quinoprotein amine dehydrogenase"/>
    <property type="match status" value="2"/>
</dbReference>
<dbReference type="GO" id="GO:0015030">
    <property type="term" value="C:Cajal body"/>
    <property type="evidence" value="ECO:0007669"/>
    <property type="project" value="TreeGrafter"/>
</dbReference>
<dbReference type="GO" id="GO:0030576">
    <property type="term" value="P:Cajal body organization"/>
    <property type="evidence" value="ECO:0007669"/>
    <property type="project" value="TreeGrafter"/>
</dbReference>
<evidence type="ECO:0000256" key="2">
    <source>
        <dbReference type="ARBA" id="ARBA00041558"/>
    </source>
</evidence>
<evidence type="ECO:0000256" key="4">
    <source>
        <dbReference type="SAM" id="MobiDB-lite"/>
    </source>
</evidence>
<name>A0AAE0Z813_9GAST</name>
<feature type="compositionally biased region" description="Acidic residues" evidence="4">
    <location>
        <begin position="655"/>
        <end position="666"/>
    </location>
</feature>
<protein>
    <recommendedName>
        <fullName evidence="2">WD repeat-containing protein 79</fullName>
    </recommendedName>
</protein>
<dbReference type="PANTHER" id="PTHR13211:SF0">
    <property type="entry name" value="TELOMERASE CAJAL BODY PROTEIN 1"/>
    <property type="match status" value="1"/>
</dbReference>
<dbReference type="InterPro" id="IPR015943">
    <property type="entry name" value="WD40/YVTN_repeat-like_dom_sf"/>
</dbReference>
<dbReference type="InterPro" id="IPR036322">
    <property type="entry name" value="WD40_repeat_dom_sf"/>
</dbReference>
<proteinExistence type="inferred from homology"/>
<dbReference type="EMBL" id="JAWDGP010004501">
    <property type="protein sequence ID" value="KAK3763751.1"/>
    <property type="molecule type" value="Genomic_DNA"/>
</dbReference>
<gene>
    <name evidence="5" type="ORF">RRG08_065715</name>
</gene>
<dbReference type="PROSITE" id="PS50082">
    <property type="entry name" value="WD_REPEATS_2"/>
    <property type="match status" value="1"/>
</dbReference>
<keyword evidence="6" id="KW-1185">Reference proteome</keyword>
<evidence type="ECO:0000256" key="3">
    <source>
        <dbReference type="PROSITE-ProRule" id="PRU00221"/>
    </source>
</evidence>
<reference evidence="5" key="1">
    <citation type="journal article" date="2023" name="G3 (Bethesda)">
        <title>A reference genome for the long-term kleptoplast-retaining sea slug Elysia crispata morphotype clarki.</title>
        <authorList>
            <person name="Eastman K.E."/>
            <person name="Pendleton A.L."/>
            <person name="Shaikh M.A."/>
            <person name="Suttiyut T."/>
            <person name="Ogas R."/>
            <person name="Tomko P."/>
            <person name="Gavelis G."/>
            <person name="Widhalm J.R."/>
            <person name="Wisecaver J.H."/>
        </authorList>
    </citation>
    <scope>NUCLEOTIDE SEQUENCE</scope>
    <source>
        <strain evidence="5">ECLA1</strain>
    </source>
</reference>
<dbReference type="Proteomes" id="UP001283361">
    <property type="component" value="Unassembled WGS sequence"/>
</dbReference>
<dbReference type="AlphaFoldDB" id="A0AAE0Z813"/>
<dbReference type="InterPro" id="IPR001680">
    <property type="entry name" value="WD40_rpt"/>
</dbReference>
<organism evidence="5 6">
    <name type="scientific">Elysia crispata</name>
    <name type="common">lettuce slug</name>
    <dbReference type="NCBI Taxonomy" id="231223"/>
    <lineage>
        <taxon>Eukaryota</taxon>
        <taxon>Metazoa</taxon>
        <taxon>Spiralia</taxon>
        <taxon>Lophotrochozoa</taxon>
        <taxon>Mollusca</taxon>
        <taxon>Gastropoda</taxon>
        <taxon>Heterobranchia</taxon>
        <taxon>Euthyneura</taxon>
        <taxon>Panpulmonata</taxon>
        <taxon>Sacoglossa</taxon>
        <taxon>Placobranchoidea</taxon>
        <taxon>Plakobranchidae</taxon>
        <taxon>Elysia</taxon>
    </lineage>
</organism>
<dbReference type="InterPro" id="IPR051150">
    <property type="entry name" value="SWT21/TCAB1_mRNA_Telomere"/>
</dbReference>
<dbReference type="SMART" id="SM00320">
    <property type="entry name" value="WD40"/>
    <property type="match status" value="6"/>
</dbReference>
<feature type="repeat" description="WD" evidence="3">
    <location>
        <begin position="582"/>
        <end position="607"/>
    </location>
</feature>
<feature type="region of interest" description="Disordered" evidence="4">
    <location>
        <begin position="649"/>
        <end position="670"/>
    </location>
</feature>
<evidence type="ECO:0000313" key="6">
    <source>
        <dbReference type="Proteomes" id="UP001283361"/>
    </source>
</evidence>
<keyword evidence="3" id="KW-0853">WD repeat</keyword>
<comment type="similarity">
    <text evidence="1">Belongs to the TCAB1 family.</text>
</comment>